<evidence type="ECO:0000256" key="5">
    <source>
        <dbReference type="ARBA" id="ARBA00022692"/>
    </source>
</evidence>
<dbReference type="OrthoDB" id="7256586at2"/>
<dbReference type="PANTHER" id="PTHR33908:SF11">
    <property type="entry name" value="MEMBRANE PROTEIN"/>
    <property type="match status" value="1"/>
</dbReference>
<evidence type="ECO:0000256" key="2">
    <source>
        <dbReference type="ARBA" id="ARBA00022475"/>
    </source>
</evidence>
<comment type="subcellular location">
    <subcellularLocation>
        <location evidence="1">Cell membrane</location>
        <topology evidence="1">Multi-pass membrane protein</topology>
    </subcellularLocation>
</comment>
<reference evidence="9 10" key="1">
    <citation type="submission" date="2018-09" db="EMBL/GenBank/DDBJ databases">
        <authorList>
            <person name="Zhu H."/>
        </authorList>
    </citation>
    <scope>NUCLEOTIDE SEQUENCE [LARGE SCALE GENOMIC DNA]</scope>
    <source>
        <strain evidence="9 10">K2W22B-5</strain>
    </source>
</reference>
<dbReference type="AlphaFoldDB" id="A0A418VM63"/>
<keyword evidence="10" id="KW-1185">Reference proteome</keyword>
<keyword evidence="5 8" id="KW-0812">Transmembrane</keyword>
<feature type="transmembrane region" description="Helical" evidence="8">
    <location>
        <begin position="143"/>
        <end position="159"/>
    </location>
</feature>
<name>A0A418VM63_9PROT</name>
<keyword evidence="7 8" id="KW-0472">Membrane</keyword>
<feature type="transmembrane region" description="Helical" evidence="8">
    <location>
        <begin position="91"/>
        <end position="109"/>
    </location>
</feature>
<organism evidence="9 10">
    <name type="scientific">Azospirillum cavernae</name>
    <dbReference type="NCBI Taxonomy" id="2320860"/>
    <lineage>
        <taxon>Bacteria</taxon>
        <taxon>Pseudomonadati</taxon>
        <taxon>Pseudomonadota</taxon>
        <taxon>Alphaproteobacteria</taxon>
        <taxon>Rhodospirillales</taxon>
        <taxon>Azospirillaceae</taxon>
        <taxon>Azospirillum</taxon>
    </lineage>
</organism>
<evidence type="ECO:0000313" key="10">
    <source>
        <dbReference type="Proteomes" id="UP000283458"/>
    </source>
</evidence>
<protein>
    <recommendedName>
        <fullName evidence="11">Glycosyltransferase RgtA/B/C/D-like domain-containing protein</fullName>
    </recommendedName>
</protein>
<keyword evidence="3" id="KW-0328">Glycosyltransferase</keyword>
<evidence type="ECO:0008006" key="11">
    <source>
        <dbReference type="Google" id="ProtNLM"/>
    </source>
</evidence>
<dbReference type="RefSeq" id="WP_119833713.1">
    <property type="nucleotide sequence ID" value="NZ_QYUL01000005.1"/>
</dbReference>
<dbReference type="EMBL" id="QYUL01000005">
    <property type="protein sequence ID" value="RJF77273.1"/>
    <property type="molecule type" value="Genomic_DNA"/>
</dbReference>
<evidence type="ECO:0000256" key="6">
    <source>
        <dbReference type="ARBA" id="ARBA00022989"/>
    </source>
</evidence>
<accession>A0A418VM63</accession>
<dbReference type="InterPro" id="IPR050297">
    <property type="entry name" value="LipidA_mod_glycosyltrf_83"/>
</dbReference>
<feature type="transmembrane region" description="Helical" evidence="8">
    <location>
        <begin position="210"/>
        <end position="230"/>
    </location>
</feature>
<sequence length="435" mass="47814">MVFGYGLTIRPIQPTADSVSYLSGAYHMRAHGVYSGEPTDEAVPPAIGREPGYSVLLAGMMLIDPAFGGFHPSCLLQTGLCDSRLYRIPQWVNAGLIGAAGFTLFALVHRLTGRRLPALLSALYVLANVQMNKGFYDIISDPLAVWLTTLTMWLAAWAWQARPSPWRWACVGLSLAALAFTKAIFLYCALLAFVIGLGVCLIWSERRRMVMPALIASTLAFALPTGGWVARNTSLIGVPVFTDLRSGIALSTREVFNHMSSEQYLATFVYWTRGFGDGLARRIFPAEVIAPFDLEQPGGFYDVGQNGYGHRLAALEQEEGLGEVAAVKRLDRQLIAAILERPFTHLATTLPVFYRGIWIDEFIVIGLPIFLITLIGAIRRRDGLIAALLGLGAFNLLFYALISLNITRYQMTAVPAIALACGLALHHWIERRRPA</sequence>
<feature type="transmembrane region" description="Helical" evidence="8">
    <location>
        <begin position="408"/>
        <end position="429"/>
    </location>
</feature>
<keyword evidence="6 8" id="KW-1133">Transmembrane helix</keyword>
<dbReference type="GO" id="GO:0009103">
    <property type="term" value="P:lipopolysaccharide biosynthetic process"/>
    <property type="evidence" value="ECO:0007669"/>
    <property type="project" value="UniProtKB-ARBA"/>
</dbReference>
<dbReference type="Proteomes" id="UP000283458">
    <property type="component" value="Unassembled WGS sequence"/>
</dbReference>
<comment type="caution">
    <text evidence="9">The sequence shown here is derived from an EMBL/GenBank/DDBJ whole genome shotgun (WGS) entry which is preliminary data.</text>
</comment>
<evidence type="ECO:0000256" key="1">
    <source>
        <dbReference type="ARBA" id="ARBA00004651"/>
    </source>
</evidence>
<gene>
    <name evidence="9" type="ORF">D3877_26020</name>
</gene>
<feature type="transmembrane region" description="Helical" evidence="8">
    <location>
        <begin position="357"/>
        <end position="377"/>
    </location>
</feature>
<feature type="transmembrane region" description="Helical" evidence="8">
    <location>
        <begin position="179"/>
        <end position="203"/>
    </location>
</feature>
<evidence type="ECO:0000256" key="3">
    <source>
        <dbReference type="ARBA" id="ARBA00022676"/>
    </source>
</evidence>
<evidence type="ECO:0000256" key="4">
    <source>
        <dbReference type="ARBA" id="ARBA00022679"/>
    </source>
</evidence>
<evidence type="ECO:0000256" key="7">
    <source>
        <dbReference type="ARBA" id="ARBA00023136"/>
    </source>
</evidence>
<dbReference type="GO" id="GO:0016763">
    <property type="term" value="F:pentosyltransferase activity"/>
    <property type="evidence" value="ECO:0007669"/>
    <property type="project" value="TreeGrafter"/>
</dbReference>
<dbReference type="GO" id="GO:0005886">
    <property type="term" value="C:plasma membrane"/>
    <property type="evidence" value="ECO:0007669"/>
    <property type="project" value="UniProtKB-SubCell"/>
</dbReference>
<dbReference type="PANTHER" id="PTHR33908">
    <property type="entry name" value="MANNOSYLTRANSFERASE YKCB-RELATED"/>
    <property type="match status" value="1"/>
</dbReference>
<evidence type="ECO:0000313" key="9">
    <source>
        <dbReference type="EMBL" id="RJF77273.1"/>
    </source>
</evidence>
<keyword evidence="4" id="KW-0808">Transferase</keyword>
<evidence type="ECO:0000256" key="8">
    <source>
        <dbReference type="SAM" id="Phobius"/>
    </source>
</evidence>
<feature type="transmembrane region" description="Helical" evidence="8">
    <location>
        <begin position="384"/>
        <end position="402"/>
    </location>
</feature>
<proteinExistence type="predicted"/>
<keyword evidence="2" id="KW-1003">Cell membrane</keyword>